<name>A0A834CAQ0_ORYME</name>
<sequence length="385" mass="42598">MKSAEKSVLGWFLHVSSEAEVSQLGSRGSGYLQDSPLKRKTEDGGAKDPVRRQRPGGGAKDPVEAPKTRWRCQRPGGGAKELVEAPKSWWRRQRPGGGAKDPVEAPKTRWRRQTPSGGAKHPVEAPNTRWRRQRPGGGAKDPSSLQIYEDLHTTAGIQFLSGFTLRSKTWINRSVFPVQQVSVVVLLGIMVCRLQTVLLDWQTPAVLPPLSLHRNVQYWFQKTEISQQPDSAVLVPDSAVLVPPVDRRIRSMTYTDGLRVHGSSPGLSRQIRGGFCGGGGLVSSDPGLLRPGSSGDMGDDGKLLLQKRNKNVSKRRLGTDLKIFIGFSLREIRGLRFEASSCDMQTCQSADGGDGRASLRSSFLFTGRRRRRRRRRRSVEVYAAL</sequence>
<dbReference type="Proteomes" id="UP000646548">
    <property type="component" value="Unassembled WGS sequence"/>
</dbReference>
<evidence type="ECO:0000313" key="3">
    <source>
        <dbReference type="Proteomes" id="UP000646548"/>
    </source>
</evidence>
<dbReference type="EMBL" id="WKFB01000339">
    <property type="protein sequence ID" value="KAF6726222.1"/>
    <property type="molecule type" value="Genomic_DNA"/>
</dbReference>
<comment type="caution">
    <text evidence="2">The sequence shown here is derived from an EMBL/GenBank/DDBJ whole genome shotgun (WGS) entry which is preliminary data.</text>
</comment>
<feature type="compositionally biased region" description="Basic and acidic residues" evidence="1">
    <location>
        <begin position="36"/>
        <end position="51"/>
    </location>
</feature>
<organism evidence="2 3">
    <name type="scientific">Oryzias melastigma</name>
    <name type="common">Marine medaka</name>
    <dbReference type="NCBI Taxonomy" id="30732"/>
    <lineage>
        <taxon>Eukaryota</taxon>
        <taxon>Metazoa</taxon>
        <taxon>Chordata</taxon>
        <taxon>Craniata</taxon>
        <taxon>Vertebrata</taxon>
        <taxon>Euteleostomi</taxon>
        <taxon>Actinopterygii</taxon>
        <taxon>Neopterygii</taxon>
        <taxon>Teleostei</taxon>
        <taxon>Neoteleostei</taxon>
        <taxon>Acanthomorphata</taxon>
        <taxon>Ovalentaria</taxon>
        <taxon>Atherinomorphae</taxon>
        <taxon>Beloniformes</taxon>
        <taxon>Adrianichthyidae</taxon>
        <taxon>Oryziinae</taxon>
        <taxon>Oryzias</taxon>
    </lineage>
</organism>
<reference evidence="2" key="1">
    <citation type="journal article" name="BMC Genomics">
        <title>Long-read sequencing and de novo genome assembly of marine medaka (Oryzias melastigma).</title>
        <authorList>
            <person name="Liang P."/>
            <person name="Saqib H.S.A."/>
            <person name="Ni X."/>
            <person name="Shen Y."/>
        </authorList>
    </citation>
    <scope>NUCLEOTIDE SEQUENCE</scope>
    <source>
        <strain evidence="2">Bigg-433</strain>
    </source>
</reference>
<proteinExistence type="predicted"/>
<evidence type="ECO:0000256" key="1">
    <source>
        <dbReference type="SAM" id="MobiDB-lite"/>
    </source>
</evidence>
<accession>A0A834CAQ0</accession>
<dbReference type="AlphaFoldDB" id="A0A834CAQ0"/>
<gene>
    <name evidence="2" type="ORF">FQA47_002541</name>
</gene>
<protein>
    <submittedName>
        <fullName evidence="2">Uncharacterized protein</fullName>
    </submittedName>
</protein>
<feature type="region of interest" description="Disordered" evidence="1">
    <location>
        <begin position="19"/>
        <end position="144"/>
    </location>
</feature>
<evidence type="ECO:0000313" key="2">
    <source>
        <dbReference type="EMBL" id="KAF6726222.1"/>
    </source>
</evidence>